<reference evidence="10" key="2">
    <citation type="submission" date="2020-09" db="EMBL/GenBank/DDBJ databases">
        <authorList>
            <person name="Sun Q."/>
            <person name="Zhou Y."/>
        </authorList>
    </citation>
    <scope>NUCLEOTIDE SEQUENCE</scope>
    <source>
        <strain evidence="10">CGMCC 1.12360</strain>
    </source>
</reference>
<evidence type="ECO:0000256" key="2">
    <source>
        <dbReference type="ARBA" id="ARBA00022475"/>
    </source>
</evidence>
<keyword evidence="6 8" id="KW-0472">Membrane</keyword>
<feature type="domain" description="POTRA" evidence="9">
    <location>
        <begin position="50"/>
        <end position="118"/>
    </location>
</feature>
<evidence type="ECO:0000256" key="5">
    <source>
        <dbReference type="ARBA" id="ARBA00022989"/>
    </source>
</evidence>
<keyword evidence="4 8" id="KW-0812">Transmembrane</keyword>
<dbReference type="Pfam" id="PF03799">
    <property type="entry name" value="FtsQ_DivIB_C"/>
    <property type="match status" value="1"/>
</dbReference>
<dbReference type="HAMAP" id="MF_00912">
    <property type="entry name" value="DivIB"/>
    <property type="match status" value="1"/>
</dbReference>
<evidence type="ECO:0000259" key="9">
    <source>
        <dbReference type="PROSITE" id="PS51779"/>
    </source>
</evidence>
<dbReference type="InterPro" id="IPR013685">
    <property type="entry name" value="POTRA_FtsQ_type"/>
</dbReference>
<keyword evidence="11" id="KW-1185">Reference proteome</keyword>
<dbReference type="InterPro" id="IPR026580">
    <property type="entry name" value="DivIB"/>
</dbReference>
<dbReference type="InterPro" id="IPR034746">
    <property type="entry name" value="POTRA"/>
</dbReference>
<comment type="caution">
    <text evidence="10">The sequence shown here is derived from an EMBL/GenBank/DDBJ whole genome shotgun (WGS) entry which is preliminary data.</text>
</comment>
<dbReference type="GO" id="GO:0032153">
    <property type="term" value="C:cell division site"/>
    <property type="evidence" value="ECO:0007669"/>
    <property type="project" value="UniProtKB-UniRule"/>
</dbReference>
<evidence type="ECO:0000256" key="6">
    <source>
        <dbReference type="ARBA" id="ARBA00023136"/>
    </source>
</evidence>
<dbReference type="InterPro" id="IPR005548">
    <property type="entry name" value="Cell_div_FtsQ/DivIB_C"/>
</dbReference>
<dbReference type="PANTHER" id="PTHR37820">
    <property type="entry name" value="CELL DIVISION PROTEIN DIVIB"/>
    <property type="match status" value="1"/>
</dbReference>
<dbReference type="PROSITE" id="PS51779">
    <property type="entry name" value="POTRA"/>
    <property type="match status" value="1"/>
</dbReference>
<name>A0A8J3EIU7_9BACI</name>
<evidence type="ECO:0000256" key="1">
    <source>
        <dbReference type="ARBA" id="ARBA00004370"/>
    </source>
</evidence>
<comment type="similarity">
    <text evidence="8">Belongs to the FtsQ/DivIB family. DivIB subfamily.</text>
</comment>
<dbReference type="Pfam" id="PF08478">
    <property type="entry name" value="POTRA_1"/>
    <property type="match status" value="1"/>
</dbReference>
<evidence type="ECO:0000256" key="4">
    <source>
        <dbReference type="ARBA" id="ARBA00022692"/>
    </source>
</evidence>
<dbReference type="GO" id="GO:0005886">
    <property type="term" value="C:plasma membrane"/>
    <property type="evidence" value="ECO:0007669"/>
    <property type="project" value="UniProtKB-SubCell"/>
</dbReference>
<dbReference type="AlphaFoldDB" id="A0A8J3EIU7"/>
<keyword evidence="2 8" id="KW-1003">Cell membrane</keyword>
<dbReference type="EMBL" id="BMEV01000015">
    <property type="protein sequence ID" value="GGH73428.1"/>
    <property type="molecule type" value="Genomic_DNA"/>
</dbReference>
<evidence type="ECO:0000256" key="8">
    <source>
        <dbReference type="HAMAP-Rule" id="MF_00912"/>
    </source>
</evidence>
<dbReference type="GO" id="GO:0043093">
    <property type="term" value="P:FtsZ-dependent cytokinesis"/>
    <property type="evidence" value="ECO:0007669"/>
    <property type="project" value="UniProtKB-UniRule"/>
</dbReference>
<dbReference type="Proteomes" id="UP000602050">
    <property type="component" value="Unassembled WGS sequence"/>
</dbReference>
<keyword evidence="3 8" id="KW-0132">Cell division</keyword>
<sequence>MSEKKIVSIEDRIPKLKQARKKKANRRLIFYLSIFFFLIFIIVYLQSPLSHVRTIEITGNNNITDEEIIKWSEVNVKTNIWMIDLELTERNLLENPVIHKAEVSRDLPSTIRIQVEEHKVVGYLKRDNLYYPVLGNGVVLDDASQKEYSGNSPLLHQFTDEDVLHRMAAELNKLPETITSLISEIYWLPEEDNPNRILLYMVDGYIVDAAIRDFSEKMEVYPSIVAQLDPEVEGIIHLGVGVYFEALTEEENSSSEDTEINTSTE</sequence>
<protein>
    <recommendedName>
        <fullName evidence="8">Cell division protein DivIB</fullName>
    </recommendedName>
</protein>
<reference evidence="10" key="1">
    <citation type="journal article" date="2014" name="Int. J. Syst. Evol. Microbiol.">
        <title>Complete genome sequence of Corynebacterium casei LMG S-19264T (=DSM 44701T), isolated from a smear-ripened cheese.</title>
        <authorList>
            <consortium name="US DOE Joint Genome Institute (JGI-PGF)"/>
            <person name="Walter F."/>
            <person name="Albersmeier A."/>
            <person name="Kalinowski J."/>
            <person name="Ruckert C."/>
        </authorList>
    </citation>
    <scope>NUCLEOTIDE SEQUENCE</scope>
    <source>
        <strain evidence="10">CGMCC 1.12360</strain>
    </source>
</reference>
<gene>
    <name evidence="8 10" type="primary">divIB</name>
    <name evidence="10" type="ORF">GCM10010978_11310</name>
</gene>
<feature type="transmembrane region" description="Helical" evidence="8">
    <location>
        <begin position="28"/>
        <end position="45"/>
    </location>
</feature>
<dbReference type="Gene3D" id="3.40.50.10960">
    <property type="match status" value="1"/>
</dbReference>
<dbReference type="Gene3D" id="3.10.20.310">
    <property type="entry name" value="membrane protein fhac"/>
    <property type="match status" value="1"/>
</dbReference>
<comment type="subcellular location">
    <subcellularLocation>
        <location evidence="8">Cell membrane</location>
        <topology evidence="8">Single-pass type II membrane protein</topology>
    </subcellularLocation>
    <subcellularLocation>
        <location evidence="1">Membrane</location>
    </subcellularLocation>
    <text evidence="8">Localizes to the division septum.</text>
</comment>
<dbReference type="RefSeq" id="WP_188391410.1">
    <property type="nucleotide sequence ID" value="NZ_BMEV01000015.1"/>
</dbReference>
<dbReference type="PANTHER" id="PTHR37820:SF1">
    <property type="entry name" value="CELL DIVISION PROTEIN FTSQ"/>
    <property type="match status" value="1"/>
</dbReference>
<keyword evidence="5 8" id="KW-1133">Transmembrane helix</keyword>
<evidence type="ECO:0000313" key="11">
    <source>
        <dbReference type="Proteomes" id="UP000602050"/>
    </source>
</evidence>
<evidence type="ECO:0000313" key="10">
    <source>
        <dbReference type="EMBL" id="GGH73428.1"/>
    </source>
</evidence>
<dbReference type="InterPro" id="IPR050487">
    <property type="entry name" value="FtsQ_DivIB"/>
</dbReference>
<proteinExistence type="inferred from homology"/>
<accession>A0A8J3EIU7</accession>
<comment type="function">
    <text evidence="8">Cell division protein that may be involved in stabilizing or promoting the assembly of the division complex.</text>
</comment>
<keyword evidence="7 8" id="KW-0131">Cell cycle</keyword>
<evidence type="ECO:0000256" key="7">
    <source>
        <dbReference type="ARBA" id="ARBA00023306"/>
    </source>
</evidence>
<organism evidence="10 11">
    <name type="scientific">Compostibacillus humi</name>
    <dbReference type="NCBI Taxonomy" id="1245525"/>
    <lineage>
        <taxon>Bacteria</taxon>
        <taxon>Bacillati</taxon>
        <taxon>Bacillota</taxon>
        <taxon>Bacilli</taxon>
        <taxon>Bacillales</taxon>
        <taxon>Bacillaceae</taxon>
        <taxon>Compostibacillus</taxon>
    </lineage>
</organism>
<evidence type="ECO:0000256" key="3">
    <source>
        <dbReference type="ARBA" id="ARBA00022618"/>
    </source>
</evidence>